<dbReference type="GeneID" id="97231876"/>
<keyword evidence="5" id="KW-1185">Reference proteome</keyword>
<dbReference type="PANTHER" id="PTHR39428:SF1">
    <property type="entry name" value="F420H(2)-DEPENDENT QUINONE REDUCTASE RV1261C"/>
    <property type="match status" value="1"/>
</dbReference>
<dbReference type="EMBL" id="CM000950">
    <property type="protein sequence ID" value="EDY66751.2"/>
    <property type="molecule type" value="Genomic_DNA"/>
</dbReference>
<feature type="domain" description="Hemerythrin-like" evidence="3">
    <location>
        <begin position="156"/>
        <end position="291"/>
    </location>
</feature>
<dbReference type="HOGENOM" id="CLU_082385_0_0_11"/>
<dbReference type="GO" id="GO:0005886">
    <property type="term" value="C:plasma membrane"/>
    <property type="evidence" value="ECO:0007669"/>
    <property type="project" value="TreeGrafter"/>
</dbReference>
<dbReference type="CDD" id="cd12108">
    <property type="entry name" value="Hr-like"/>
    <property type="match status" value="1"/>
</dbReference>
<name>B5HIU0_STRE2</name>
<comment type="catalytic activity">
    <reaction evidence="2">
        <text>oxidized coenzyme F420-(gamma-L-Glu)(n) + a quinol + H(+) = reduced coenzyme F420-(gamma-L-Glu)(n) + a quinone</text>
        <dbReference type="Rhea" id="RHEA:39663"/>
        <dbReference type="Rhea" id="RHEA-COMP:12939"/>
        <dbReference type="Rhea" id="RHEA-COMP:14378"/>
        <dbReference type="ChEBI" id="CHEBI:15378"/>
        <dbReference type="ChEBI" id="CHEBI:24646"/>
        <dbReference type="ChEBI" id="CHEBI:132124"/>
        <dbReference type="ChEBI" id="CHEBI:133980"/>
        <dbReference type="ChEBI" id="CHEBI:139511"/>
    </reaction>
</comment>
<dbReference type="InterPro" id="IPR012349">
    <property type="entry name" value="Split_barrel_FMN-bd"/>
</dbReference>
<proteinExistence type="inferred from homology"/>
<dbReference type="Pfam" id="PF01814">
    <property type="entry name" value="Hemerythrin"/>
    <property type="match status" value="1"/>
</dbReference>
<evidence type="ECO:0000259" key="3">
    <source>
        <dbReference type="Pfam" id="PF01814"/>
    </source>
</evidence>
<dbReference type="Pfam" id="PF04075">
    <property type="entry name" value="F420H2_quin_red"/>
    <property type="match status" value="1"/>
</dbReference>
<dbReference type="AlphaFoldDB" id="B5HIU0"/>
<dbReference type="eggNOG" id="COG3945">
    <property type="taxonomic scope" value="Bacteria"/>
</dbReference>
<gene>
    <name evidence="4" type="ORF">SSDG_05077</name>
</gene>
<dbReference type="RefSeq" id="WP_005321700.1">
    <property type="nucleotide sequence ID" value="NZ_CM000950.1"/>
</dbReference>
<evidence type="ECO:0000313" key="4">
    <source>
        <dbReference type="EMBL" id="EDY66751.2"/>
    </source>
</evidence>
<dbReference type="InterPro" id="IPR012312">
    <property type="entry name" value="Hemerythrin-like"/>
</dbReference>
<evidence type="ECO:0000313" key="5">
    <source>
        <dbReference type="Proteomes" id="UP000002805"/>
    </source>
</evidence>
<organism evidence="4 5">
    <name type="scientific">Streptomyces pristinaespiralis (strain ATCC 25486 / DSM 40338 / CBS 914.69 / JCM 4507 / KCC S-0507 / NBRC 13074 / NRRL 2958 / 5647)</name>
    <dbReference type="NCBI Taxonomy" id="457429"/>
    <lineage>
        <taxon>Bacteria</taxon>
        <taxon>Bacillati</taxon>
        <taxon>Actinomycetota</taxon>
        <taxon>Actinomycetes</taxon>
        <taxon>Kitasatosporales</taxon>
        <taxon>Streptomycetaceae</taxon>
        <taxon>Streptomyces</taxon>
    </lineage>
</organism>
<dbReference type="Gene3D" id="2.30.110.10">
    <property type="entry name" value="Electron Transport, Fmn-binding Protein, Chain A"/>
    <property type="match status" value="1"/>
</dbReference>
<evidence type="ECO:0000256" key="2">
    <source>
        <dbReference type="ARBA" id="ARBA00049106"/>
    </source>
</evidence>
<dbReference type="InterPro" id="IPR004378">
    <property type="entry name" value="F420H2_quin_Rdtase"/>
</dbReference>
<dbReference type="NCBIfam" id="TIGR00026">
    <property type="entry name" value="hi_GC_TIGR00026"/>
    <property type="match status" value="1"/>
</dbReference>
<dbReference type="Proteomes" id="UP000002805">
    <property type="component" value="Chromosome"/>
</dbReference>
<dbReference type="SUPFAM" id="SSF50475">
    <property type="entry name" value="FMN-binding split barrel"/>
    <property type="match status" value="1"/>
</dbReference>
<dbReference type="PANTHER" id="PTHR39428">
    <property type="entry name" value="F420H(2)-DEPENDENT QUINONE REDUCTASE RV1261C"/>
    <property type="match status" value="1"/>
</dbReference>
<reference evidence="5" key="1">
    <citation type="submission" date="2008-02" db="EMBL/GenBank/DDBJ databases">
        <authorList>
            <consortium name="The Broad Institute Genome Sequencing Platform"/>
            <person name="Fischbach M."/>
            <person name="Ward D."/>
            <person name="Young S."/>
            <person name="Jaffe D."/>
            <person name="Gnerre S."/>
            <person name="Berlin A."/>
            <person name="Heiman D."/>
            <person name="Hepburn T."/>
            <person name="Sykes S."/>
            <person name="Alvarado L."/>
            <person name="Kodira C.D."/>
            <person name="Straight P."/>
            <person name="Clardy J."/>
            <person name="Hung D."/>
            <person name="Kolter R."/>
            <person name="Mekalanos J."/>
            <person name="Walker S."/>
            <person name="Walsh C.T."/>
            <person name="Lander E."/>
            <person name="Galagan J."/>
            <person name="Nusbaum C."/>
            <person name="Birren B."/>
        </authorList>
    </citation>
    <scope>NUCLEOTIDE SEQUENCE [LARGE SCALE GENOMIC DNA]</scope>
    <source>
        <strain evidence="5">ATCC 25486 / DSM 40338 / CBS 914.69 / JCM 4507 / NBRC 13074 / NRRL 2958 / 5647</strain>
    </source>
</reference>
<sequence length="307" mass="33114">MADELQPFVADWNRPVVEEFRANGGKVGGPFAGGTLALLTTAGARSGRATTSPVGYMEIDGKGVVIASAGGGPKNPAWYHNLRANPLLTVEVGTEKYQARATVLEGEERERVFAKACGIAPGYADYQKNTERIIPVVVLETETYDDGRRARGLGQELTEIHGWLRGEIAELRRQVADFAAGRADTVDIGDSTLLQQLRDNCLSFCKALEVHHGGEDQGAFPVLESKFPGLAPTLAKLREEHKVVSQLRGDIADLVTRLEPGDPQGLQHELERLTGELERHFDHEEAAVVAALDALAFAPAHRGAPPA</sequence>
<dbReference type="GO" id="GO:0016491">
    <property type="term" value="F:oxidoreductase activity"/>
    <property type="evidence" value="ECO:0007669"/>
    <property type="project" value="InterPro"/>
</dbReference>
<comment type="similarity">
    <text evidence="1">Belongs to the F420H(2)-dependent quinone reductase family.</text>
</comment>
<protein>
    <submittedName>
        <fullName evidence="4">Hemerythrin HHE cation binding domain-containing protein</fullName>
    </submittedName>
</protein>
<dbReference type="GO" id="GO:0070967">
    <property type="term" value="F:coenzyme F420 binding"/>
    <property type="evidence" value="ECO:0007669"/>
    <property type="project" value="TreeGrafter"/>
</dbReference>
<dbReference type="Gene3D" id="1.20.120.520">
    <property type="entry name" value="nmb1532 protein domain like"/>
    <property type="match status" value="1"/>
</dbReference>
<reference evidence="5" key="2">
    <citation type="submission" date="2009-10" db="EMBL/GenBank/DDBJ databases">
        <title>The genome sequence of Streptomyces pristinaespiralis strain ATCC 25486.</title>
        <authorList>
            <consortium name="The Broad Institute Genome Sequencing Platform"/>
            <consortium name="Broad Institute Microbial Sequencing Center"/>
            <person name="Fischbach M."/>
            <person name="Godfrey P."/>
            <person name="Ward D."/>
            <person name="Young S."/>
            <person name="Zeng Q."/>
            <person name="Koehrsen M."/>
            <person name="Alvarado L."/>
            <person name="Berlin A.M."/>
            <person name="Bochicchio J."/>
            <person name="Borenstein D."/>
            <person name="Chapman S.B."/>
            <person name="Chen Z."/>
            <person name="Engels R."/>
            <person name="Freedman E."/>
            <person name="Gellesch M."/>
            <person name="Goldberg J."/>
            <person name="Griggs A."/>
            <person name="Gujja S."/>
            <person name="Heilman E.R."/>
            <person name="Heiman D.I."/>
            <person name="Hepburn T.A."/>
            <person name="Howarth C."/>
            <person name="Jen D."/>
            <person name="Larson L."/>
            <person name="Lewis B."/>
            <person name="Mehta T."/>
            <person name="Park D."/>
            <person name="Pearson M."/>
            <person name="Richards J."/>
            <person name="Roberts A."/>
            <person name="Saif S."/>
            <person name="Shea T.D."/>
            <person name="Shenoy N."/>
            <person name="Sisk P."/>
            <person name="Stolte C."/>
            <person name="Sykes S.N."/>
            <person name="Thomson T."/>
            <person name="Walk T."/>
            <person name="White J."/>
            <person name="Yandava C."/>
            <person name="Straight P."/>
            <person name="Clardy J."/>
            <person name="Hung D."/>
            <person name="Kolter R."/>
            <person name="Mekalanos J."/>
            <person name="Walker S."/>
            <person name="Walsh C.T."/>
            <person name="Wieland-Brown L.C."/>
            <person name="Haas B."/>
            <person name="Nusbaum C."/>
            <person name="Birren B."/>
        </authorList>
    </citation>
    <scope>NUCLEOTIDE SEQUENCE [LARGE SCALE GENOMIC DNA]</scope>
    <source>
        <strain evidence="5">ATCC 25486 / DSM 40338 / CBS 914.69 / JCM 4507 / NBRC 13074 / NRRL 2958 / 5647</strain>
    </source>
</reference>
<accession>B5HIU0</accession>
<evidence type="ECO:0000256" key="1">
    <source>
        <dbReference type="ARBA" id="ARBA00008710"/>
    </source>
</evidence>